<dbReference type="GO" id="GO:0004674">
    <property type="term" value="F:protein serine/threonine kinase activity"/>
    <property type="evidence" value="ECO:0007669"/>
    <property type="project" value="TreeGrafter"/>
</dbReference>
<keyword evidence="2" id="KW-0547">Nucleotide-binding</keyword>
<dbReference type="Pfam" id="PF07676">
    <property type="entry name" value="PD40"/>
    <property type="match status" value="1"/>
</dbReference>
<dbReference type="Gene3D" id="2.120.10.30">
    <property type="entry name" value="TolB, C-terminal domain"/>
    <property type="match status" value="1"/>
</dbReference>
<keyword evidence="4" id="KW-0067">ATP-binding</keyword>
<dbReference type="PANTHER" id="PTHR43289:SF6">
    <property type="entry name" value="SERINE_THREONINE-PROTEIN KINASE NEKL-3"/>
    <property type="match status" value="1"/>
</dbReference>
<accession>A0A381NEX9</accession>
<dbReference type="AlphaFoldDB" id="A0A381NEX9"/>
<name>A0A381NEX9_9ZZZZ</name>
<evidence type="ECO:0000256" key="3">
    <source>
        <dbReference type="ARBA" id="ARBA00022777"/>
    </source>
</evidence>
<gene>
    <name evidence="6" type="ORF">METZ01_LOCUS5813</name>
</gene>
<dbReference type="CDD" id="cd14014">
    <property type="entry name" value="STKc_PknB_like"/>
    <property type="match status" value="1"/>
</dbReference>
<dbReference type="SUPFAM" id="SSF56112">
    <property type="entry name" value="Protein kinase-like (PK-like)"/>
    <property type="match status" value="1"/>
</dbReference>
<dbReference type="PANTHER" id="PTHR43289">
    <property type="entry name" value="MITOGEN-ACTIVATED PROTEIN KINASE KINASE KINASE 20-RELATED"/>
    <property type="match status" value="1"/>
</dbReference>
<feature type="non-terminal residue" evidence="6">
    <location>
        <position position="458"/>
    </location>
</feature>
<sequence>MALASGTRVGIYEVTAKIGEGGMGEVYQARDTTLDRDVALKVLTEAFTADPDRLARFQREAKVLASLNHPNIGGIYGLEGTDAAQALVLELIEGPTLADRIAEGPIPTDEALGIAKQIADALEAAHDQGIVHRDLKPANVKVRSDGTVKVLDFGLAKAVTPEAGGASAMESVTMASSSATQVGMVIGTAAYMSPEQATGKVVDKRTDIWAFGAVLYEMLAGARAFPGDDVSDTFASVLAREPALDALPASVPAEVRRLLTRCLEKDQQKRLRDLTEGFVQMEDVATRAEVPTVSVAAAPPLRLWQKPIPVVAAVLSAAIVTGLSVLMSIPTRVAPVSRFNYELPGGQAFQVGRVSLVTFSPDGRRFIYNTPGGLFLRSLDTEQAQPLSGTPPTVRNPVFSPDGEWVAYYSSADGRIEKVAVSGGAPVTLSDATMPFGVSWETDETILFGQPGGVMRVS</sequence>
<dbReference type="PROSITE" id="PS50011">
    <property type="entry name" value="PROTEIN_KINASE_DOM"/>
    <property type="match status" value="1"/>
</dbReference>
<dbReference type="InterPro" id="IPR000719">
    <property type="entry name" value="Prot_kinase_dom"/>
</dbReference>
<dbReference type="InterPro" id="IPR011009">
    <property type="entry name" value="Kinase-like_dom_sf"/>
</dbReference>
<evidence type="ECO:0000313" key="6">
    <source>
        <dbReference type="EMBL" id="SUZ52959.1"/>
    </source>
</evidence>
<dbReference type="SMART" id="SM00220">
    <property type="entry name" value="S_TKc"/>
    <property type="match status" value="1"/>
</dbReference>
<evidence type="ECO:0000256" key="1">
    <source>
        <dbReference type="ARBA" id="ARBA00022679"/>
    </source>
</evidence>
<dbReference type="GO" id="GO:0005524">
    <property type="term" value="F:ATP binding"/>
    <property type="evidence" value="ECO:0007669"/>
    <property type="project" value="UniProtKB-KW"/>
</dbReference>
<evidence type="ECO:0000259" key="5">
    <source>
        <dbReference type="PROSITE" id="PS50011"/>
    </source>
</evidence>
<evidence type="ECO:0000256" key="2">
    <source>
        <dbReference type="ARBA" id="ARBA00022741"/>
    </source>
</evidence>
<dbReference type="Gene3D" id="3.30.200.20">
    <property type="entry name" value="Phosphorylase Kinase, domain 1"/>
    <property type="match status" value="1"/>
</dbReference>
<dbReference type="SUPFAM" id="SSF82171">
    <property type="entry name" value="DPP6 N-terminal domain-like"/>
    <property type="match status" value="1"/>
</dbReference>
<keyword evidence="3" id="KW-0418">Kinase</keyword>
<dbReference type="InterPro" id="IPR017441">
    <property type="entry name" value="Protein_kinase_ATP_BS"/>
</dbReference>
<feature type="domain" description="Protein kinase" evidence="5">
    <location>
        <begin position="12"/>
        <end position="293"/>
    </location>
</feature>
<reference evidence="6" key="1">
    <citation type="submission" date="2018-05" db="EMBL/GenBank/DDBJ databases">
        <authorList>
            <person name="Lanie J.A."/>
            <person name="Ng W.-L."/>
            <person name="Kazmierczak K.M."/>
            <person name="Andrzejewski T.M."/>
            <person name="Davidsen T.M."/>
            <person name="Wayne K.J."/>
            <person name="Tettelin H."/>
            <person name="Glass J.I."/>
            <person name="Rusch D."/>
            <person name="Podicherti R."/>
            <person name="Tsui H.-C.T."/>
            <person name="Winkler M.E."/>
        </authorList>
    </citation>
    <scope>NUCLEOTIDE SEQUENCE</scope>
</reference>
<proteinExistence type="predicted"/>
<evidence type="ECO:0000256" key="4">
    <source>
        <dbReference type="ARBA" id="ARBA00022840"/>
    </source>
</evidence>
<dbReference type="Pfam" id="PF00069">
    <property type="entry name" value="Pkinase"/>
    <property type="match status" value="1"/>
</dbReference>
<keyword evidence="1" id="KW-0808">Transferase</keyword>
<dbReference type="EMBL" id="UINC01000305">
    <property type="protein sequence ID" value="SUZ52959.1"/>
    <property type="molecule type" value="Genomic_DNA"/>
</dbReference>
<protein>
    <recommendedName>
        <fullName evidence="5">Protein kinase domain-containing protein</fullName>
    </recommendedName>
</protein>
<organism evidence="6">
    <name type="scientific">marine metagenome</name>
    <dbReference type="NCBI Taxonomy" id="408172"/>
    <lineage>
        <taxon>unclassified sequences</taxon>
        <taxon>metagenomes</taxon>
        <taxon>ecological metagenomes</taxon>
    </lineage>
</organism>
<dbReference type="InterPro" id="IPR011659">
    <property type="entry name" value="WD40"/>
</dbReference>
<dbReference type="Gene3D" id="1.10.510.10">
    <property type="entry name" value="Transferase(Phosphotransferase) domain 1"/>
    <property type="match status" value="1"/>
</dbReference>
<dbReference type="PROSITE" id="PS00107">
    <property type="entry name" value="PROTEIN_KINASE_ATP"/>
    <property type="match status" value="1"/>
</dbReference>
<dbReference type="InterPro" id="IPR011042">
    <property type="entry name" value="6-blade_b-propeller_TolB-like"/>
</dbReference>